<gene>
    <name evidence="2" type="ORF">EXU48_02775</name>
</gene>
<evidence type="ECO:0000313" key="3">
    <source>
        <dbReference type="Proteomes" id="UP000504882"/>
    </source>
</evidence>
<protein>
    <submittedName>
        <fullName evidence="2">Uncharacterized protein</fullName>
    </submittedName>
</protein>
<organism evidence="2 3">
    <name type="scientific">Occultella glacieicola</name>
    <dbReference type="NCBI Taxonomy" id="2518684"/>
    <lineage>
        <taxon>Bacteria</taxon>
        <taxon>Bacillati</taxon>
        <taxon>Actinomycetota</taxon>
        <taxon>Actinomycetes</taxon>
        <taxon>Micrococcales</taxon>
        <taxon>Ruaniaceae</taxon>
        <taxon>Occultella</taxon>
    </lineage>
</organism>
<comment type="caution">
    <text evidence="2">The sequence shown here is derived from an EMBL/GenBank/DDBJ whole genome shotgun (WGS) entry which is preliminary data.</text>
</comment>
<dbReference type="Proteomes" id="UP000504882">
    <property type="component" value="Unassembled WGS sequence"/>
</dbReference>
<reference evidence="2 3" key="1">
    <citation type="submission" date="2019-03" db="EMBL/GenBank/DDBJ databases">
        <title>Genomic features of bacteria from cold environments.</title>
        <authorList>
            <person name="Shen L."/>
        </authorList>
    </citation>
    <scope>NUCLEOTIDE SEQUENCE [LARGE SCALE GENOMIC DNA]</scope>
    <source>
        <strain evidence="3">T3246-1</strain>
    </source>
</reference>
<keyword evidence="3" id="KW-1185">Reference proteome</keyword>
<dbReference type="RefSeq" id="WP_133106020.1">
    <property type="nucleotide sequence ID" value="NZ_SMNA01000001.1"/>
</dbReference>
<evidence type="ECO:0000256" key="1">
    <source>
        <dbReference type="SAM" id="MobiDB-lite"/>
    </source>
</evidence>
<name>A0ABY2EBG5_9MICO</name>
<dbReference type="EMBL" id="SMNA01000001">
    <property type="protein sequence ID" value="TDE99118.1"/>
    <property type="molecule type" value="Genomic_DNA"/>
</dbReference>
<proteinExistence type="predicted"/>
<evidence type="ECO:0000313" key="2">
    <source>
        <dbReference type="EMBL" id="TDE99118.1"/>
    </source>
</evidence>
<feature type="region of interest" description="Disordered" evidence="1">
    <location>
        <begin position="133"/>
        <end position="165"/>
    </location>
</feature>
<sequence length="187" mass="20219">MTDDVSQQRWVGTNEASSAWADAAREVLVEVAGHYPGLITYADLAEQVQVRTGLRTRSPFRSWIGGVLATVVARVRADGLPPLTSLVVNRTDGEAQTEEAVAHARLTCYRRYADDIPAEVIAAADAEARAKEVQAQEAARARSVRPSRPRTPRAPRERAQPTPEAAPKICPTCFVQLPASGICDECG</sequence>
<feature type="compositionally biased region" description="Basic residues" evidence="1">
    <location>
        <begin position="142"/>
        <end position="153"/>
    </location>
</feature>
<accession>A0ABY2EBG5</accession>